<proteinExistence type="predicted"/>
<dbReference type="EMBL" id="SNRY01000104">
    <property type="protein sequence ID" value="KAA6347164.1"/>
    <property type="molecule type" value="Genomic_DNA"/>
</dbReference>
<name>A0A5J4SLR6_9ZZZZ</name>
<evidence type="ECO:0000256" key="1">
    <source>
        <dbReference type="SAM" id="MobiDB-lite"/>
    </source>
</evidence>
<comment type="caution">
    <text evidence="2">The sequence shown here is derived from an EMBL/GenBank/DDBJ whole genome shotgun (WGS) entry which is preliminary data.</text>
</comment>
<reference evidence="2" key="1">
    <citation type="submission" date="2019-03" db="EMBL/GenBank/DDBJ databases">
        <title>Single cell metagenomics reveals metabolic interactions within the superorganism composed of flagellate Streblomastix strix and complex community of Bacteroidetes bacteria on its surface.</title>
        <authorList>
            <person name="Treitli S.C."/>
            <person name="Kolisko M."/>
            <person name="Husnik F."/>
            <person name="Keeling P."/>
            <person name="Hampl V."/>
        </authorList>
    </citation>
    <scope>NUCLEOTIDE SEQUENCE</scope>
    <source>
        <strain evidence="2">STM</strain>
    </source>
</reference>
<feature type="region of interest" description="Disordered" evidence="1">
    <location>
        <begin position="101"/>
        <end position="129"/>
    </location>
</feature>
<sequence length="129" mass="14716">MKTLDEKQRKEIADEVFKSYPRVQKVIVAADGQAFIADENDLAAKSHSKHNRYKKELELYTFRRTEPEKETSEKENPATVKEIIAQIEAAGTTEAVQAILEKEQNQEKPRKSVTEAATKKLETLEKQPS</sequence>
<accession>A0A5J4SLR6</accession>
<evidence type="ECO:0000313" key="2">
    <source>
        <dbReference type="EMBL" id="KAA6347164.1"/>
    </source>
</evidence>
<protein>
    <submittedName>
        <fullName evidence="2">Uncharacterized protein</fullName>
    </submittedName>
</protein>
<dbReference type="AlphaFoldDB" id="A0A5J4SLR6"/>
<organism evidence="2">
    <name type="scientific">termite gut metagenome</name>
    <dbReference type="NCBI Taxonomy" id="433724"/>
    <lineage>
        <taxon>unclassified sequences</taxon>
        <taxon>metagenomes</taxon>
        <taxon>organismal metagenomes</taxon>
    </lineage>
</organism>
<gene>
    <name evidence="2" type="ORF">EZS27_005333</name>
</gene>